<feature type="chain" id="PRO_5011781333" evidence="1">
    <location>
        <begin position="26"/>
        <end position="387"/>
    </location>
</feature>
<dbReference type="EMBL" id="FNDD01000003">
    <property type="protein sequence ID" value="SDG85139.1"/>
    <property type="molecule type" value="Genomic_DNA"/>
</dbReference>
<proteinExistence type="predicted"/>
<dbReference type="Proteomes" id="UP000198854">
    <property type="component" value="Unassembled WGS sequence"/>
</dbReference>
<protein>
    <submittedName>
        <fullName evidence="2">Plasmid transfer operon, TraF, protein</fullName>
    </submittedName>
</protein>
<gene>
    <name evidence="2" type="ORF">SAMN04488136_103253</name>
</gene>
<evidence type="ECO:0000256" key="1">
    <source>
        <dbReference type="SAM" id="SignalP"/>
    </source>
</evidence>
<sequence length="387" mass="42004">MLNKQKSTVTFTLLSSLLISHSAHATYKIFDARTYAMGGVTIVASDVTRAAMYNPGLLSIVSDKSIGGMTIPSIGYDYDNPNHLTRHANEAYQQILAGDTSGLSETLASLDGAVEHESVSAALSVGAKDSTNNPWVESFGFYTVGFASQDMAVELSDDSDATTQAQNSRVNTVQLGGSDFGFTVANKVAFAGQQYGVGITTKLQKLRAYSLQSSVADYGNGAVKTRSRTKEEMINFDAGVAWESGPFRAGITAINLIPYTIKLDKSPDVTSATNFNYKITPQFTTGVGVFFRDFELSADYDLNQFGGFNHFDDNQQWFRAGGSLHLVSGITLRGGYQRNYATDQDNKFYTAGVMLDILPFIHVDLAAKFKPEGDLYGMFANLTMAQF</sequence>
<organism evidence="2 3">
    <name type="scientific">Vibrio xiamenensis</name>
    <dbReference type="NCBI Taxonomy" id="861298"/>
    <lineage>
        <taxon>Bacteria</taxon>
        <taxon>Pseudomonadati</taxon>
        <taxon>Pseudomonadota</taxon>
        <taxon>Gammaproteobacteria</taxon>
        <taxon>Vibrionales</taxon>
        <taxon>Vibrionaceae</taxon>
        <taxon>Vibrio</taxon>
    </lineage>
</organism>
<feature type="signal peptide" evidence="1">
    <location>
        <begin position="1"/>
        <end position="25"/>
    </location>
</feature>
<dbReference type="OrthoDB" id="6077588at2"/>
<name>A0A1G7XLN1_9VIBR</name>
<dbReference type="Pfam" id="PF13729">
    <property type="entry name" value="TraF_2"/>
    <property type="match status" value="1"/>
</dbReference>
<dbReference type="InterPro" id="IPR032811">
    <property type="entry name" value="Put_conjugal_transfer"/>
</dbReference>
<evidence type="ECO:0000313" key="2">
    <source>
        <dbReference type="EMBL" id="SDG85139.1"/>
    </source>
</evidence>
<accession>A0A1G7XLN1</accession>
<dbReference type="STRING" id="861298.SAMN04488136_103253"/>
<dbReference type="AlphaFoldDB" id="A0A1G7XLN1"/>
<keyword evidence="1" id="KW-0732">Signal</keyword>
<reference evidence="2 3" key="1">
    <citation type="submission" date="2016-10" db="EMBL/GenBank/DDBJ databases">
        <authorList>
            <person name="de Groot N.N."/>
        </authorList>
    </citation>
    <scope>NUCLEOTIDE SEQUENCE [LARGE SCALE GENOMIC DNA]</scope>
    <source>
        <strain evidence="2 3">CGMCC 1.10228</strain>
    </source>
</reference>
<dbReference type="RefSeq" id="WP_093270272.1">
    <property type="nucleotide sequence ID" value="NZ_FNDD01000003.1"/>
</dbReference>
<evidence type="ECO:0000313" key="3">
    <source>
        <dbReference type="Proteomes" id="UP000198854"/>
    </source>
</evidence>
<keyword evidence="3" id="KW-1185">Reference proteome</keyword>